<sequence length="72" mass="7920">MSSKYDVDLSGAQWFTSSRTDGGKECVEVAFLESGFVGVRDSNDHTRPPLVFTRGEWRAFIGGAKDGEFDQA</sequence>
<name>A0ABW6NYI7_9NOCA</name>
<comment type="caution">
    <text evidence="2">The sequence shown here is derived from an EMBL/GenBank/DDBJ whole genome shotgun (WGS) entry which is preliminary data.</text>
</comment>
<dbReference type="EMBL" id="JBIAMT010000001">
    <property type="protein sequence ID" value="MFF0495438.1"/>
    <property type="molecule type" value="Genomic_DNA"/>
</dbReference>
<reference evidence="2 3" key="1">
    <citation type="submission" date="2024-10" db="EMBL/GenBank/DDBJ databases">
        <title>The Natural Products Discovery Center: Release of the First 8490 Sequenced Strains for Exploring Actinobacteria Biosynthetic Diversity.</title>
        <authorList>
            <person name="Kalkreuter E."/>
            <person name="Kautsar S.A."/>
            <person name="Yang D."/>
            <person name="Bader C.D."/>
            <person name="Teijaro C.N."/>
            <person name="Fluegel L."/>
            <person name="Davis C.M."/>
            <person name="Simpson J.R."/>
            <person name="Lauterbach L."/>
            <person name="Steele A.D."/>
            <person name="Gui C."/>
            <person name="Meng S."/>
            <person name="Li G."/>
            <person name="Viehrig K."/>
            <person name="Ye F."/>
            <person name="Su P."/>
            <person name="Kiefer A.F."/>
            <person name="Nichols A."/>
            <person name="Cepeda A.J."/>
            <person name="Yan W."/>
            <person name="Fan B."/>
            <person name="Jiang Y."/>
            <person name="Adhikari A."/>
            <person name="Zheng C.-J."/>
            <person name="Schuster L."/>
            <person name="Cowan T.M."/>
            <person name="Smanski M.J."/>
            <person name="Chevrette M.G."/>
            <person name="De Carvalho L.P.S."/>
            <person name="Shen B."/>
        </authorList>
    </citation>
    <scope>NUCLEOTIDE SEQUENCE [LARGE SCALE GENOMIC DNA]</scope>
    <source>
        <strain evidence="2 3">NPDC004119</strain>
    </source>
</reference>
<evidence type="ECO:0000313" key="3">
    <source>
        <dbReference type="Proteomes" id="UP001601442"/>
    </source>
</evidence>
<dbReference type="InterPro" id="IPR007278">
    <property type="entry name" value="DUF397"/>
</dbReference>
<proteinExistence type="predicted"/>
<accession>A0ABW6NYI7</accession>
<protein>
    <submittedName>
        <fullName evidence="2">DUF397 domain-containing protein</fullName>
    </submittedName>
</protein>
<organism evidence="2 3">
    <name type="scientific">Nocardia aobensis</name>
    <dbReference type="NCBI Taxonomy" id="257277"/>
    <lineage>
        <taxon>Bacteria</taxon>
        <taxon>Bacillati</taxon>
        <taxon>Actinomycetota</taxon>
        <taxon>Actinomycetes</taxon>
        <taxon>Mycobacteriales</taxon>
        <taxon>Nocardiaceae</taxon>
        <taxon>Nocardia</taxon>
    </lineage>
</organism>
<evidence type="ECO:0000313" key="2">
    <source>
        <dbReference type="EMBL" id="MFF0495438.1"/>
    </source>
</evidence>
<keyword evidence="3" id="KW-1185">Reference proteome</keyword>
<evidence type="ECO:0000259" key="1">
    <source>
        <dbReference type="Pfam" id="PF04149"/>
    </source>
</evidence>
<dbReference type="Proteomes" id="UP001601442">
    <property type="component" value="Unassembled WGS sequence"/>
</dbReference>
<dbReference type="Pfam" id="PF04149">
    <property type="entry name" value="DUF397"/>
    <property type="match status" value="1"/>
</dbReference>
<gene>
    <name evidence="2" type="ORF">ACFYU5_03440</name>
</gene>
<dbReference type="RefSeq" id="WP_387389456.1">
    <property type="nucleotide sequence ID" value="NZ_JBIAMT010000001.1"/>
</dbReference>
<feature type="domain" description="DUF397" evidence="1">
    <location>
        <begin position="12"/>
        <end position="65"/>
    </location>
</feature>